<dbReference type="PROSITE" id="PS50112">
    <property type="entry name" value="PAS"/>
    <property type="match status" value="1"/>
</dbReference>
<dbReference type="RefSeq" id="WP_163519386.1">
    <property type="nucleotide sequence ID" value="NZ_JTCM02000147.1"/>
</dbReference>
<reference evidence="2 3" key="1">
    <citation type="journal article" date="2015" name="Genome Announc.">
        <title>Draft Genome Sequence of Cyanobacterium Hassallia byssoidea Strain VB512170, Isolated from Monuments in India.</title>
        <authorList>
            <person name="Singh D."/>
            <person name="Chandrababunaidu M.M."/>
            <person name="Panda A."/>
            <person name="Sen D."/>
            <person name="Bhattacharyya S."/>
            <person name="Adhikary S.P."/>
            <person name="Tripathy S."/>
        </authorList>
    </citation>
    <scope>NUCLEOTIDE SEQUENCE [LARGE SCALE GENOMIC DNA]</scope>
    <source>
        <strain evidence="2 3">VB512170</strain>
    </source>
</reference>
<comment type="caution">
    <text evidence="2">The sequence shown here is derived from an EMBL/GenBank/DDBJ whole genome shotgun (WGS) entry which is preliminary data.</text>
</comment>
<dbReference type="CDD" id="cd00130">
    <property type="entry name" value="PAS"/>
    <property type="match status" value="1"/>
</dbReference>
<feature type="domain" description="PAS" evidence="1">
    <location>
        <begin position="78"/>
        <end position="148"/>
    </location>
</feature>
<proteinExistence type="predicted"/>
<evidence type="ECO:0000259" key="1">
    <source>
        <dbReference type="PROSITE" id="PS50112"/>
    </source>
</evidence>
<dbReference type="GO" id="GO:0006355">
    <property type="term" value="P:regulation of DNA-templated transcription"/>
    <property type="evidence" value="ECO:0007669"/>
    <property type="project" value="InterPro"/>
</dbReference>
<dbReference type="AlphaFoldDB" id="A0A846HJ00"/>
<sequence length="238" mass="26758">MNQKELISNFQKTQQQIQTLRSYIMESPRQQQAIAALEALTDSVENLEAFQEEMQTSLEVMKDIQEELLQQNETIIAECKIYHDLFKFAPNAYLVTDAQGIVLKINYAAAALLNVLPSLLIGRSLINFVSKEERLFFLTKLKQSLNVKSVQESEISICPRDGQAFDAILLMKAGRETSRGLDILQICVHDITKYKQLAASQQIPALSAPMEKPNGLDGLRVLFVDDEADTRELIAAVL</sequence>
<evidence type="ECO:0000313" key="3">
    <source>
        <dbReference type="Proteomes" id="UP000031549"/>
    </source>
</evidence>
<dbReference type="SMART" id="SM00091">
    <property type="entry name" value="PAS"/>
    <property type="match status" value="1"/>
</dbReference>
<dbReference type="InterPro" id="IPR013767">
    <property type="entry name" value="PAS_fold"/>
</dbReference>
<dbReference type="EMBL" id="JTCM02000147">
    <property type="protein sequence ID" value="NEU77013.1"/>
    <property type="molecule type" value="Genomic_DNA"/>
</dbReference>
<gene>
    <name evidence="2" type="ORF">PI95_032075</name>
</gene>
<dbReference type="InterPro" id="IPR035965">
    <property type="entry name" value="PAS-like_dom_sf"/>
</dbReference>
<name>A0A846HJ00_9CYAN</name>
<protein>
    <submittedName>
        <fullName evidence="2">PAS domain S-box protein</fullName>
    </submittedName>
</protein>
<dbReference type="SUPFAM" id="SSF55785">
    <property type="entry name" value="PYP-like sensor domain (PAS domain)"/>
    <property type="match status" value="1"/>
</dbReference>
<evidence type="ECO:0000313" key="2">
    <source>
        <dbReference type="EMBL" id="NEU77013.1"/>
    </source>
</evidence>
<organism evidence="2 3">
    <name type="scientific">Hassallia byssoidea VB512170</name>
    <dbReference type="NCBI Taxonomy" id="1304833"/>
    <lineage>
        <taxon>Bacteria</taxon>
        <taxon>Bacillati</taxon>
        <taxon>Cyanobacteriota</taxon>
        <taxon>Cyanophyceae</taxon>
        <taxon>Nostocales</taxon>
        <taxon>Tolypothrichaceae</taxon>
        <taxon>Hassallia</taxon>
    </lineage>
</organism>
<dbReference type="NCBIfam" id="TIGR00229">
    <property type="entry name" value="sensory_box"/>
    <property type="match status" value="1"/>
</dbReference>
<keyword evidence="3" id="KW-1185">Reference proteome</keyword>
<feature type="non-terminal residue" evidence="2">
    <location>
        <position position="238"/>
    </location>
</feature>
<dbReference type="Gene3D" id="3.30.450.20">
    <property type="entry name" value="PAS domain"/>
    <property type="match status" value="1"/>
</dbReference>
<accession>A0A846HJ00</accession>
<dbReference type="Pfam" id="PF00989">
    <property type="entry name" value="PAS"/>
    <property type="match status" value="1"/>
</dbReference>
<dbReference type="InterPro" id="IPR000014">
    <property type="entry name" value="PAS"/>
</dbReference>
<dbReference type="Proteomes" id="UP000031549">
    <property type="component" value="Unassembled WGS sequence"/>
</dbReference>